<dbReference type="EMBL" id="SOHK01000007">
    <property type="protein sequence ID" value="TFD68069.1"/>
    <property type="molecule type" value="Genomic_DNA"/>
</dbReference>
<reference evidence="2 3" key="1">
    <citation type="submission" date="2019-03" db="EMBL/GenBank/DDBJ databases">
        <title>Genomics of glacier-inhabiting Cryobacterium strains.</title>
        <authorList>
            <person name="Liu Q."/>
            <person name="Xin Y.-H."/>
        </authorList>
    </citation>
    <scope>NUCLEOTIDE SEQUENCE [LARGE SCALE GENOMIC DNA]</scope>
    <source>
        <strain evidence="2 3">Sr36</strain>
    </source>
</reference>
<comment type="caution">
    <text evidence="2">The sequence shown here is derived from an EMBL/GenBank/DDBJ whole genome shotgun (WGS) entry which is preliminary data.</text>
</comment>
<feature type="region of interest" description="Disordered" evidence="1">
    <location>
        <begin position="32"/>
        <end position="63"/>
    </location>
</feature>
<dbReference type="RefSeq" id="WP_134555029.1">
    <property type="nucleotide sequence ID" value="NZ_SOHK01000007.1"/>
</dbReference>
<protein>
    <submittedName>
        <fullName evidence="2">Uncharacterized protein</fullName>
    </submittedName>
</protein>
<feature type="region of interest" description="Disordered" evidence="1">
    <location>
        <begin position="80"/>
        <end position="101"/>
    </location>
</feature>
<dbReference type="AlphaFoldDB" id="A0A4R9AR71"/>
<sequence length="101" mass="10589">MQRNATPQPLLCEVLDALDDLLSAGEALTRRLLGTSSGESPRWQPDEEPTDGPNGGSYHPMHDPAAVVIRQCASFGWATDGAAPLSAQPAPEPSADSPEPV</sequence>
<keyword evidence="3" id="KW-1185">Reference proteome</keyword>
<evidence type="ECO:0000256" key="1">
    <source>
        <dbReference type="SAM" id="MobiDB-lite"/>
    </source>
</evidence>
<organism evidence="2 3">
    <name type="scientific">Cryobacterium ruanii</name>
    <dbReference type="NCBI Taxonomy" id="1259197"/>
    <lineage>
        <taxon>Bacteria</taxon>
        <taxon>Bacillati</taxon>
        <taxon>Actinomycetota</taxon>
        <taxon>Actinomycetes</taxon>
        <taxon>Micrococcales</taxon>
        <taxon>Microbacteriaceae</taxon>
        <taxon>Cryobacterium</taxon>
    </lineage>
</organism>
<name>A0A4R9AR71_9MICO</name>
<evidence type="ECO:0000313" key="2">
    <source>
        <dbReference type="EMBL" id="TFD68069.1"/>
    </source>
</evidence>
<accession>A0A4R9AR71</accession>
<evidence type="ECO:0000313" key="3">
    <source>
        <dbReference type="Proteomes" id="UP000298154"/>
    </source>
</evidence>
<proteinExistence type="predicted"/>
<gene>
    <name evidence="2" type="ORF">E3T47_05685</name>
</gene>
<dbReference type="OrthoDB" id="9809379at2"/>
<dbReference type="Proteomes" id="UP000298154">
    <property type="component" value="Unassembled WGS sequence"/>
</dbReference>
<feature type="compositionally biased region" description="Low complexity" evidence="1">
    <location>
        <begin position="86"/>
        <end position="101"/>
    </location>
</feature>